<evidence type="ECO:0000256" key="1">
    <source>
        <dbReference type="SAM" id="MobiDB-lite"/>
    </source>
</evidence>
<evidence type="ECO:0000313" key="2">
    <source>
        <dbReference type="EMBL" id="GAA1731011.1"/>
    </source>
</evidence>
<dbReference type="EMBL" id="BAAALR010000146">
    <property type="protein sequence ID" value="GAA1731011.1"/>
    <property type="molecule type" value="Genomic_DNA"/>
</dbReference>
<evidence type="ECO:0000313" key="3">
    <source>
        <dbReference type="Proteomes" id="UP001499947"/>
    </source>
</evidence>
<accession>A0ABN2JNE8</accession>
<protein>
    <submittedName>
        <fullName evidence="2">Uncharacterized protein</fullName>
    </submittedName>
</protein>
<comment type="caution">
    <text evidence="2">The sequence shown here is derived from an EMBL/GenBank/DDBJ whole genome shotgun (WGS) entry which is preliminary data.</text>
</comment>
<feature type="region of interest" description="Disordered" evidence="1">
    <location>
        <begin position="1"/>
        <end position="22"/>
    </location>
</feature>
<feature type="region of interest" description="Disordered" evidence="1">
    <location>
        <begin position="40"/>
        <end position="82"/>
    </location>
</feature>
<sequence>MVVGSGEEAVAPPCVCASSGDEHSDQVTADKRQVLFAEDVPGVGATEPVEPGAGTGGRVPLVPQSPLLEPARPLNGPSPPGRRPGCLGWFVRLIAADRG</sequence>
<gene>
    <name evidence="2" type="ORF">GCM10009680_84940</name>
</gene>
<organism evidence="2 3">
    <name type="scientific">Streptomyces yatensis</name>
    <dbReference type="NCBI Taxonomy" id="155177"/>
    <lineage>
        <taxon>Bacteria</taxon>
        <taxon>Bacillati</taxon>
        <taxon>Actinomycetota</taxon>
        <taxon>Actinomycetes</taxon>
        <taxon>Kitasatosporales</taxon>
        <taxon>Streptomycetaceae</taxon>
        <taxon>Streptomyces</taxon>
        <taxon>Streptomyces violaceusniger group</taxon>
    </lineage>
</organism>
<reference evidence="2 3" key="1">
    <citation type="journal article" date="2019" name="Int. J. Syst. Evol. Microbiol.">
        <title>The Global Catalogue of Microorganisms (GCM) 10K type strain sequencing project: providing services to taxonomists for standard genome sequencing and annotation.</title>
        <authorList>
            <consortium name="The Broad Institute Genomics Platform"/>
            <consortium name="The Broad Institute Genome Sequencing Center for Infectious Disease"/>
            <person name="Wu L."/>
            <person name="Ma J."/>
        </authorList>
    </citation>
    <scope>NUCLEOTIDE SEQUENCE [LARGE SCALE GENOMIC DNA]</scope>
    <source>
        <strain evidence="2 3">JCM 13244</strain>
    </source>
</reference>
<proteinExistence type="predicted"/>
<keyword evidence="3" id="KW-1185">Reference proteome</keyword>
<dbReference type="Proteomes" id="UP001499947">
    <property type="component" value="Unassembled WGS sequence"/>
</dbReference>
<name>A0ABN2JNE8_9ACTN</name>